<dbReference type="InterPro" id="IPR001638">
    <property type="entry name" value="Solute-binding_3/MltF_N"/>
</dbReference>
<dbReference type="EMBL" id="JACJJC010000010">
    <property type="protein sequence ID" value="MBM6704339.1"/>
    <property type="molecule type" value="Genomic_DNA"/>
</dbReference>
<feature type="signal peptide" evidence="4">
    <location>
        <begin position="1"/>
        <end position="29"/>
    </location>
</feature>
<keyword evidence="3 4" id="KW-0732">Signal</keyword>
<evidence type="ECO:0000313" key="6">
    <source>
        <dbReference type="EMBL" id="MBM6704339.1"/>
    </source>
</evidence>
<evidence type="ECO:0000256" key="2">
    <source>
        <dbReference type="ARBA" id="ARBA00010742"/>
    </source>
</evidence>
<evidence type="ECO:0000256" key="4">
    <source>
        <dbReference type="SAM" id="SignalP"/>
    </source>
</evidence>
<sequence>MTTIHRAQFFKRSGFLALLAALGATGACAAESLRIGVLPAADAIVLYAAADEGLFKKAGLDVEIVPFKSALELGAAMRAGRLDGHFGDLMNVFTQNETGVKQAVLLTTTHTNAEQRAFGLVIAPAKAGEITSLDVLKAKKGTETAMSSTTIIDYLADRMSETAGLPDGTLRSVEVKPIPIRLQMLLSGKVASAILPEPLVSVVESKGGRVVWDDKALNEALAVVALRSEKLDPATVSGFRGAVAQAAQLIEADPEKYRAVMVKKRLLPQPVAKDYKMVRFSIYGTADGLPPLPTEAEVKRVGEWMIKKGMLKAVPDYASIVVPAGK</sequence>
<comment type="caution">
    <text evidence="6">The sequence shown here is derived from an EMBL/GenBank/DDBJ whole genome shotgun (WGS) entry which is preliminary data.</text>
</comment>
<dbReference type="RefSeq" id="WP_205103021.1">
    <property type="nucleotide sequence ID" value="NZ_JACJJC010000010.1"/>
</dbReference>
<dbReference type="Gene3D" id="3.40.190.10">
    <property type="entry name" value="Periplasmic binding protein-like II"/>
    <property type="match status" value="2"/>
</dbReference>
<proteinExistence type="inferred from homology"/>
<evidence type="ECO:0000256" key="3">
    <source>
        <dbReference type="ARBA" id="ARBA00022729"/>
    </source>
</evidence>
<protein>
    <submittedName>
        <fullName evidence="6">ABC transporter substrate-binding protein</fullName>
    </submittedName>
</protein>
<dbReference type="PROSITE" id="PS51257">
    <property type="entry name" value="PROKAR_LIPOPROTEIN"/>
    <property type="match status" value="1"/>
</dbReference>
<feature type="chain" id="PRO_5047094925" evidence="4">
    <location>
        <begin position="30"/>
        <end position="326"/>
    </location>
</feature>
<evidence type="ECO:0000259" key="5">
    <source>
        <dbReference type="SMART" id="SM00062"/>
    </source>
</evidence>
<organism evidence="6 7">
    <name type="scientific">Sutterella massiliensis</name>
    <dbReference type="NCBI Taxonomy" id="1816689"/>
    <lineage>
        <taxon>Bacteria</taxon>
        <taxon>Pseudomonadati</taxon>
        <taxon>Pseudomonadota</taxon>
        <taxon>Betaproteobacteria</taxon>
        <taxon>Burkholderiales</taxon>
        <taxon>Sutterellaceae</taxon>
        <taxon>Sutterella</taxon>
    </lineage>
</organism>
<name>A0ABS2DSL7_9BURK</name>
<dbReference type="Pfam" id="PF13379">
    <property type="entry name" value="NMT1_2"/>
    <property type="match status" value="1"/>
</dbReference>
<dbReference type="SUPFAM" id="SSF53850">
    <property type="entry name" value="Periplasmic binding protein-like II"/>
    <property type="match status" value="1"/>
</dbReference>
<gene>
    <name evidence="6" type="ORF">H6A60_07565</name>
</gene>
<comment type="similarity">
    <text evidence="2">Belongs to the bacterial solute-binding protein SsuA/TauA family.</text>
</comment>
<evidence type="ECO:0000313" key="7">
    <source>
        <dbReference type="Proteomes" id="UP000715095"/>
    </source>
</evidence>
<reference evidence="6 7" key="1">
    <citation type="journal article" date="2021" name="Sci. Rep.">
        <title>The distribution of antibiotic resistance genes in chicken gut microbiota commensals.</title>
        <authorList>
            <person name="Juricova H."/>
            <person name="Matiasovicova J."/>
            <person name="Kubasova T."/>
            <person name="Cejkova D."/>
            <person name="Rychlik I."/>
        </authorList>
    </citation>
    <scope>NUCLEOTIDE SEQUENCE [LARGE SCALE GENOMIC DNA]</scope>
    <source>
        <strain evidence="6 7">An829</strain>
    </source>
</reference>
<feature type="domain" description="Solute-binding protein family 3/N-terminal" evidence="5">
    <location>
        <begin position="32"/>
        <end position="261"/>
    </location>
</feature>
<dbReference type="SMART" id="SM00062">
    <property type="entry name" value="PBPb"/>
    <property type="match status" value="1"/>
</dbReference>
<keyword evidence="7" id="KW-1185">Reference proteome</keyword>
<evidence type="ECO:0000256" key="1">
    <source>
        <dbReference type="ARBA" id="ARBA00004418"/>
    </source>
</evidence>
<accession>A0ABS2DSL7</accession>
<comment type="subcellular location">
    <subcellularLocation>
        <location evidence="1">Periplasm</location>
    </subcellularLocation>
</comment>
<dbReference type="PANTHER" id="PTHR30024">
    <property type="entry name" value="ALIPHATIC SULFONATES-BINDING PROTEIN-RELATED"/>
    <property type="match status" value="1"/>
</dbReference>
<dbReference type="Proteomes" id="UP000715095">
    <property type="component" value="Unassembled WGS sequence"/>
</dbReference>
<dbReference type="PANTHER" id="PTHR30024:SF47">
    <property type="entry name" value="TAURINE-BINDING PERIPLASMIC PROTEIN"/>
    <property type="match status" value="1"/>
</dbReference>